<evidence type="ECO:0000256" key="3">
    <source>
        <dbReference type="ARBA" id="ARBA00019010"/>
    </source>
</evidence>
<comment type="subcellular location">
    <subcellularLocation>
        <location evidence="1">Cytoplasm</location>
    </subcellularLocation>
</comment>
<dbReference type="PANTHER" id="PTHR33540">
    <property type="entry name" value="TRNA THREONYLCARBAMOYLADENOSINE BIOSYNTHESIS PROTEIN TSAE"/>
    <property type="match status" value="1"/>
</dbReference>
<dbReference type="InterPro" id="IPR003442">
    <property type="entry name" value="T6A_TsaE"/>
</dbReference>
<evidence type="ECO:0000256" key="5">
    <source>
        <dbReference type="ARBA" id="ARBA00022694"/>
    </source>
</evidence>
<evidence type="ECO:0000256" key="1">
    <source>
        <dbReference type="ARBA" id="ARBA00004496"/>
    </source>
</evidence>
<comment type="caution">
    <text evidence="11">The sequence shown here is derived from an EMBL/GenBank/DDBJ whole genome shotgun (WGS) entry which is preliminary data.</text>
</comment>
<keyword evidence="11" id="KW-0808">Transferase</keyword>
<keyword evidence="7" id="KW-0547">Nucleotide-binding</keyword>
<dbReference type="OrthoDB" id="9800307at2"/>
<evidence type="ECO:0000256" key="6">
    <source>
        <dbReference type="ARBA" id="ARBA00022723"/>
    </source>
</evidence>
<dbReference type="InterPro" id="IPR027417">
    <property type="entry name" value="P-loop_NTPase"/>
</dbReference>
<dbReference type="GO" id="GO:0005737">
    <property type="term" value="C:cytoplasm"/>
    <property type="evidence" value="ECO:0007669"/>
    <property type="project" value="UniProtKB-SubCell"/>
</dbReference>
<keyword evidence="4" id="KW-0963">Cytoplasm</keyword>
<evidence type="ECO:0000256" key="2">
    <source>
        <dbReference type="ARBA" id="ARBA00007599"/>
    </source>
</evidence>
<keyword evidence="6" id="KW-0479">Metal-binding</keyword>
<gene>
    <name evidence="11" type="primary">tsaE</name>
    <name evidence="11" type="ORF">EKE94_11060</name>
</gene>
<dbReference type="NCBIfam" id="TIGR00150">
    <property type="entry name" value="T6A_YjeE"/>
    <property type="match status" value="1"/>
</dbReference>
<organism evidence="11 12">
    <name type="scientific">Mesobaculum littorinae</name>
    <dbReference type="NCBI Taxonomy" id="2486419"/>
    <lineage>
        <taxon>Bacteria</taxon>
        <taxon>Pseudomonadati</taxon>
        <taxon>Pseudomonadota</taxon>
        <taxon>Alphaproteobacteria</taxon>
        <taxon>Rhodobacterales</taxon>
        <taxon>Roseobacteraceae</taxon>
        <taxon>Mesobaculum</taxon>
    </lineage>
</organism>
<keyword evidence="8" id="KW-0067">ATP-binding</keyword>
<dbReference type="RefSeq" id="WP_127906662.1">
    <property type="nucleotide sequence ID" value="NZ_RQXX01000003.1"/>
</dbReference>
<reference evidence="11 12" key="1">
    <citation type="submission" date="2018-11" db="EMBL/GenBank/DDBJ databases">
        <title>Mesobaculum littorinae gen. nov., sp. nov., isolated from Littorina scabra that represents a novel genus of the order Rhodobacteraceae.</title>
        <authorList>
            <person name="Li F."/>
        </authorList>
    </citation>
    <scope>NUCLEOTIDE SEQUENCE [LARGE SCALE GENOMIC DNA]</scope>
    <source>
        <strain evidence="11 12">M0103</strain>
    </source>
</reference>
<proteinExistence type="inferred from homology"/>
<dbReference type="Pfam" id="PF02367">
    <property type="entry name" value="TsaE"/>
    <property type="match status" value="1"/>
</dbReference>
<dbReference type="GO" id="GO:0016740">
    <property type="term" value="F:transferase activity"/>
    <property type="evidence" value="ECO:0007669"/>
    <property type="project" value="UniProtKB-KW"/>
</dbReference>
<sequence length="176" mass="18654">MPAPLPASSPAPLFAIALSSPDRTAELAHALAPHLGAGDTLLLDGTLGAGKSHFARSLIRWHLDRAGLAEDIPSPTFTLVQNYHAGGLEIWHSDLYRLGDPDEVFELGLDEAFATALVLVEWPDRLGADTPDDALQLAFEVTGDTARRLTVRGGGAWADRLAAILPPFMASAGERA</sequence>
<dbReference type="GO" id="GO:0005524">
    <property type="term" value="F:ATP binding"/>
    <property type="evidence" value="ECO:0007669"/>
    <property type="project" value="UniProtKB-KW"/>
</dbReference>
<evidence type="ECO:0000256" key="9">
    <source>
        <dbReference type="ARBA" id="ARBA00022842"/>
    </source>
</evidence>
<dbReference type="GO" id="GO:0046872">
    <property type="term" value="F:metal ion binding"/>
    <property type="evidence" value="ECO:0007669"/>
    <property type="project" value="UniProtKB-KW"/>
</dbReference>
<evidence type="ECO:0000256" key="4">
    <source>
        <dbReference type="ARBA" id="ARBA00022490"/>
    </source>
</evidence>
<keyword evidence="9" id="KW-0460">Magnesium</keyword>
<dbReference type="EMBL" id="RQXX01000003">
    <property type="protein sequence ID" value="RVV97997.1"/>
    <property type="molecule type" value="Genomic_DNA"/>
</dbReference>
<evidence type="ECO:0000256" key="7">
    <source>
        <dbReference type="ARBA" id="ARBA00022741"/>
    </source>
</evidence>
<dbReference type="GO" id="GO:0002949">
    <property type="term" value="P:tRNA threonylcarbamoyladenosine modification"/>
    <property type="evidence" value="ECO:0007669"/>
    <property type="project" value="InterPro"/>
</dbReference>
<evidence type="ECO:0000313" key="11">
    <source>
        <dbReference type="EMBL" id="RVV97997.1"/>
    </source>
</evidence>
<dbReference type="Proteomes" id="UP000285908">
    <property type="component" value="Unassembled WGS sequence"/>
</dbReference>
<evidence type="ECO:0000256" key="10">
    <source>
        <dbReference type="ARBA" id="ARBA00032441"/>
    </source>
</evidence>
<protein>
    <recommendedName>
        <fullName evidence="3">tRNA threonylcarbamoyladenosine biosynthesis protein TsaE</fullName>
    </recommendedName>
    <alternativeName>
        <fullName evidence="10">t(6)A37 threonylcarbamoyladenosine biosynthesis protein TsaE</fullName>
    </alternativeName>
</protein>
<accession>A0A438AHD2</accession>
<name>A0A438AHD2_9RHOB</name>
<dbReference type="SUPFAM" id="SSF52540">
    <property type="entry name" value="P-loop containing nucleoside triphosphate hydrolases"/>
    <property type="match status" value="1"/>
</dbReference>
<dbReference type="AlphaFoldDB" id="A0A438AHD2"/>
<keyword evidence="12" id="KW-1185">Reference proteome</keyword>
<keyword evidence="5" id="KW-0819">tRNA processing</keyword>
<dbReference type="Gene3D" id="3.40.50.300">
    <property type="entry name" value="P-loop containing nucleotide triphosphate hydrolases"/>
    <property type="match status" value="1"/>
</dbReference>
<comment type="similarity">
    <text evidence="2">Belongs to the TsaE family.</text>
</comment>
<evidence type="ECO:0000313" key="12">
    <source>
        <dbReference type="Proteomes" id="UP000285908"/>
    </source>
</evidence>
<evidence type="ECO:0000256" key="8">
    <source>
        <dbReference type="ARBA" id="ARBA00022840"/>
    </source>
</evidence>
<dbReference type="PANTHER" id="PTHR33540:SF2">
    <property type="entry name" value="TRNA THREONYLCARBAMOYLADENOSINE BIOSYNTHESIS PROTEIN TSAE"/>
    <property type="match status" value="1"/>
</dbReference>